<dbReference type="Proteomes" id="UP000014622">
    <property type="component" value="Unassembled WGS sequence"/>
</dbReference>
<organism evidence="2 3">
    <name type="scientific">Enterococcus faecium SD2A-2</name>
    <dbReference type="NCBI Taxonomy" id="1244154"/>
    <lineage>
        <taxon>Bacteria</taxon>
        <taxon>Bacillati</taxon>
        <taxon>Bacillota</taxon>
        <taxon>Bacilli</taxon>
        <taxon>Lactobacillales</taxon>
        <taxon>Enterococcaceae</taxon>
        <taxon>Enterococcus</taxon>
    </lineage>
</organism>
<dbReference type="EMBL" id="ATIT01000008">
    <property type="protein sequence ID" value="EPI16715.1"/>
    <property type="molecule type" value="Genomic_DNA"/>
</dbReference>
<keyword evidence="1" id="KW-0472">Membrane</keyword>
<keyword evidence="1" id="KW-0812">Transmembrane</keyword>
<protein>
    <recommendedName>
        <fullName evidence="4">Prepilin type IV endopeptidase peptidase domain-containing protein</fullName>
    </recommendedName>
</protein>
<keyword evidence="1" id="KW-1133">Transmembrane helix</keyword>
<name>A0AB73ADE3_ENTFC</name>
<comment type="caution">
    <text evidence="2">The sequence shown here is derived from an EMBL/GenBank/DDBJ whole genome shotgun (WGS) entry which is preliminary data.</text>
</comment>
<reference evidence="2 3" key="1">
    <citation type="submission" date="2013-06" db="EMBL/GenBank/DDBJ databases">
        <authorList>
            <person name="Weinstock G."/>
            <person name="Sodergren E."/>
            <person name="Lobos E.A."/>
            <person name="Fulton L."/>
            <person name="Fulton R."/>
            <person name="Courtney L."/>
            <person name="Fronick C."/>
            <person name="O'Laughlin M."/>
            <person name="Godfrey J."/>
            <person name="Wilson R.M."/>
            <person name="Miner T."/>
            <person name="Farmer C."/>
            <person name="Delehaunty K."/>
            <person name="Cordes M."/>
            <person name="Minx P."/>
            <person name="Tomlinson C."/>
            <person name="Chen J."/>
            <person name="Wollam A."/>
            <person name="Pepin K.H."/>
            <person name="Bhonagiri V."/>
            <person name="Zhang X."/>
            <person name="Warren W."/>
            <person name="Mitreva M."/>
            <person name="Mardis E.R."/>
            <person name="Wilson R.K."/>
        </authorList>
    </citation>
    <scope>NUCLEOTIDE SEQUENCE [LARGE SCALE GENOMIC DNA]</scope>
    <source>
        <strain evidence="2 3">SD2A-2</strain>
    </source>
</reference>
<sequence>MILLISLIAFCYLYTCYNSKKLYGLQIIAFSIIVSEILSFYTNFKLLPQIIFFIGSIGFIPILKPIKLAIINKSDEVKDFSFGEAISITILLSYYILNIFITLKII</sequence>
<evidence type="ECO:0000313" key="2">
    <source>
        <dbReference type="EMBL" id="EPI16715.1"/>
    </source>
</evidence>
<evidence type="ECO:0000256" key="1">
    <source>
        <dbReference type="SAM" id="Phobius"/>
    </source>
</evidence>
<feature type="transmembrane region" description="Helical" evidence="1">
    <location>
        <begin position="23"/>
        <end position="43"/>
    </location>
</feature>
<gene>
    <name evidence="2" type="ORF">D356_00069</name>
</gene>
<feature type="transmembrane region" description="Helical" evidence="1">
    <location>
        <begin position="82"/>
        <end position="103"/>
    </location>
</feature>
<accession>A0AB73ADE3</accession>
<evidence type="ECO:0000313" key="3">
    <source>
        <dbReference type="Proteomes" id="UP000014622"/>
    </source>
</evidence>
<feature type="transmembrane region" description="Helical" evidence="1">
    <location>
        <begin position="50"/>
        <end position="70"/>
    </location>
</feature>
<evidence type="ECO:0008006" key="4">
    <source>
        <dbReference type="Google" id="ProtNLM"/>
    </source>
</evidence>
<proteinExistence type="predicted"/>
<dbReference type="AlphaFoldDB" id="A0AB73ADE3"/>